<dbReference type="OrthoDB" id="9922731at2"/>
<evidence type="ECO:0000256" key="1">
    <source>
        <dbReference type="SAM" id="Phobius"/>
    </source>
</evidence>
<keyword evidence="1" id="KW-0472">Membrane</keyword>
<keyword evidence="3" id="KW-1185">Reference proteome</keyword>
<sequence length="62" mass="7127">MILNIMYIVLIISIAGFLITGMLSILQFGGYFKKHERRYVIYFLTFTAMTIILMGIFTLIAS</sequence>
<dbReference type="RefSeq" id="WP_072710451.1">
    <property type="nucleotide sequence ID" value="NZ_FRCF01000009.1"/>
</dbReference>
<reference evidence="2 3" key="1">
    <citation type="submission" date="2016-11" db="EMBL/GenBank/DDBJ databases">
        <authorList>
            <person name="Jaros S."/>
            <person name="Januszkiewicz K."/>
            <person name="Wedrychowicz H."/>
        </authorList>
    </citation>
    <scope>NUCLEOTIDE SEQUENCE [LARGE SCALE GENOMIC DNA]</scope>
    <source>
        <strain evidence="2 3">DSM 16010</strain>
    </source>
</reference>
<evidence type="ECO:0000313" key="3">
    <source>
        <dbReference type="Proteomes" id="UP000184206"/>
    </source>
</evidence>
<accession>A0A1M7I4L6</accession>
<keyword evidence="1" id="KW-0812">Transmembrane</keyword>
<organism evidence="2 3">
    <name type="scientific">Lacicoccus alkaliphilus DSM 16010</name>
    <dbReference type="NCBI Taxonomy" id="1123231"/>
    <lineage>
        <taxon>Bacteria</taxon>
        <taxon>Bacillati</taxon>
        <taxon>Bacillota</taxon>
        <taxon>Bacilli</taxon>
        <taxon>Bacillales</taxon>
        <taxon>Salinicoccaceae</taxon>
        <taxon>Lacicoccus</taxon>
    </lineage>
</organism>
<keyword evidence="1" id="KW-1133">Transmembrane helix</keyword>
<dbReference type="Proteomes" id="UP000184206">
    <property type="component" value="Unassembled WGS sequence"/>
</dbReference>
<feature type="transmembrane region" description="Helical" evidence="1">
    <location>
        <begin position="6"/>
        <end position="28"/>
    </location>
</feature>
<proteinExistence type="predicted"/>
<evidence type="ECO:0000313" key="2">
    <source>
        <dbReference type="EMBL" id="SHM35608.1"/>
    </source>
</evidence>
<dbReference type="STRING" id="1123231.SAMN02745189_02026"/>
<gene>
    <name evidence="2" type="ORF">SAMN02745189_02026</name>
</gene>
<dbReference type="EMBL" id="FRCF01000009">
    <property type="protein sequence ID" value="SHM35608.1"/>
    <property type="molecule type" value="Genomic_DNA"/>
</dbReference>
<feature type="transmembrane region" description="Helical" evidence="1">
    <location>
        <begin position="40"/>
        <end position="61"/>
    </location>
</feature>
<dbReference type="AlphaFoldDB" id="A0A1M7I4L6"/>
<protein>
    <submittedName>
        <fullName evidence="2">Uncharacterized protein</fullName>
    </submittedName>
</protein>
<name>A0A1M7I4L6_9BACL</name>